<dbReference type="InterPro" id="IPR011992">
    <property type="entry name" value="EF-hand-dom_pair"/>
</dbReference>
<dbReference type="SUPFAM" id="SSF47473">
    <property type="entry name" value="EF-hand"/>
    <property type="match status" value="2"/>
</dbReference>
<dbReference type="Gene3D" id="1.10.287.70">
    <property type="match status" value="1"/>
</dbReference>
<dbReference type="Proteomes" id="UP001642464">
    <property type="component" value="Unassembled WGS sequence"/>
</dbReference>
<evidence type="ECO:0000256" key="3">
    <source>
        <dbReference type="ARBA" id="ARBA00022806"/>
    </source>
</evidence>
<evidence type="ECO:0000313" key="11">
    <source>
        <dbReference type="Proteomes" id="UP001642464"/>
    </source>
</evidence>
<dbReference type="SMART" id="SM00487">
    <property type="entry name" value="DEXDc"/>
    <property type="match status" value="1"/>
</dbReference>
<dbReference type="PROSITE" id="PS51192">
    <property type="entry name" value="HELICASE_ATP_BIND_1"/>
    <property type="match status" value="1"/>
</dbReference>
<evidence type="ECO:0000256" key="4">
    <source>
        <dbReference type="ARBA" id="ARBA00022837"/>
    </source>
</evidence>
<dbReference type="PANTHER" id="PTHR12131:SF1">
    <property type="entry name" value="ATP-DEPENDENT RNA HELICASE SUPV3L1, MITOCHONDRIAL-RELATED"/>
    <property type="match status" value="1"/>
</dbReference>
<feature type="domain" description="EF-hand" evidence="8">
    <location>
        <begin position="120"/>
        <end position="155"/>
    </location>
</feature>
<feature type="domain" description="Helicase ATP-binding" evidence="9">
    <location>
        <begin position="488"/>
        <end position="649"/>
    </location>
</feature>
<evidence type="ECO:0000313" key="10">
    <source>
        <dbReference type="EMBL" id="CAK9024421.1"/>
    </source>
</evidence>
<keyword evidence="7" id="KW-0472">Membrane</keyword>
<evidence type="ECO:0000256" key="5">
    <source>
        <dbReference type="ARBA" id="ARBA00022840"/>
    </source>
</evidence>
<dbReference type="Gene3D" id="1.10.238.10">
    <property type="entry name" value="EF-hand"/>
    <property type="match status" value="1"/>
</dbReference>
<dbReference type="Pfam" id="PF07885">
    <property type="entry name" value="Ion_trans_2"/>
    <property type="match status" value="1"/>
</dbReference>
<accession>A0ABP0KC94</accession>
<feature type="transmembrane region" description="Helical" evidence="7">
    <location>
        <begin position="87"/>
        <end position="107"/>
    </location>
</feature>
<keyword evidence="2" id="KW-0378">Hydrolase</keyword>
<dbReference type="InterPro" id="IPR013099">
    <property type="entry name" value="K_chnl_dom"/>
</dbReference>
<dbReference type="Pfam" id="PF08148">
    <property type="entry name" value="DSHCT"/>
    <property type="match status" value="1"/>
</dbReference>
<sequence length="1343" mass="148177">MPHSGATNDVVSSLPEEERSNIPSIYHAMWLAIVTMTTVGYGDYFPTSLAPNLDGEMVAGHELQPLMGLVHVPVSHLVCGFLSQTGYIVASLLTFSSVLFLALPVLLKNRIRRCMVKWGYSAKDLRMLIEYVDVDGDGVLALTEFLELMRQMRIGITAQSSLGGEALRAASPESSAIDLFMAFDDDANGYIDYDEFLRQIFPEEYVKDAHSCRFLPETVDEQILNAYGPQASPESLSPPVTSDDFSPHSRSQTGAVADSLRRSGRRINAPNTMPQATADGMKWMASQKLDLEGAPTLRGGQGKPLELSDFEAALPLILQREGFSTKEYEEFQLLFTMNDRDGSGDMDRRVNRIDRRVDRDGSGSLNFVEWLSLHSVVGHGVTGLLSKRLIHATHHLANPKSGAMNPTIAFCSHAASPSTAKAQALRRRPRCVRRGGREVADQKLLGLSDEAEEKLKKLRRLDASPRLQAAAIAELFPFELDEAQKEAARQVAEGKDVLCCLPTGSGKTAIAIAAAWQALLQGARMIYTSPLKALSAQKRRQLSDIFGAEAVGLVTGDHCIIPDAPIVVMTTEILRNKLYMFGNSLGERGQHLVVVLDELHWISDRSRGSVWEEVIINGPSSCQFLGLSGSVGGDPQEFCHWMESILGRPCGLVVSQRRPVPLNFYVMRRSKSSQNERSFPLWDEAGTELHPRLLDEDWRDVPEKPKGPGLPRVLALARTLKRLQRLKWLPALSFSLQRRRCEEKVQDAHLLLSLARPGAFRSPAFRLLRWRPLVTEAEAAEIQQALTHFERDFPDLELSQTTREVLLNGLAAHHAGLMPAHRVLVETLFERGLLKLVFATETLAAGIHMPAKAVLLNSQRKKDAFGLRSLNGAELQQMCGRAGRRGLDLRGHVLVEGQACWTAQTLIDGPLPLSSSFAPSYDMLCALFTGGRLEHSVAALCAGSFAAFLARSETPDVGHAPEAEDIQVLQDYGEELKATRELLEENGSSMEELEEYLKLRSQQQLDLALGNLGHSDDDDVLELDEAPSLLERHRVHQLELREALLEAFHRRNTLLAQLARHQPRKGHQWSSFQRYIAVLEEEGFLCSTVDAGDGRFLESTAKGAAAHGITRGANLLWLSALLPKPLGPDITAGLEPADLAALVAAMTEPREDARSARSARGDLGTSALEEALKWLSDYRWHLWEVQLRHGVCEPLPLSLDAFRLVRRWASTTCAWRPLVDSAGRLGEGDVFRLLRRTMEVLEGLEYCTSVEESWHSRVREARKLLVESGEVLLDGLGAFDGSEPLGQAGCRGPHCGSAKDPSPFGKSNLKHSRRCSGSTLGWEVLRDCALLLTGGNMGKADYT</sequence>
<feature type="region of interest" description="Disordered" evidence="6">
    <location>
        <begin position="228"/>
        <end position="260"/>
    </location>
</feature>
<dbReference type="EMBL" id="CAXAMM010010879">
    <property type="protein sequence ID" value="CAK9024421.1"/>
    <property type="molecule type" value="Genomic_DNA"/>
</dbReference>
<dbReference type="Pfam" id="PF00271">
    <property type="entry name" value="Helicase_C"/>
    <property type="match status" value="1"/>
</dbReference>
<keyword evidence="11" id="KW-1185">Reference proteome</keyword>
<gene>
    <name evidence="10" type="ORF">SCF082_LOCUS16613</name>
</gene>
<dbReference type="InterPro" id="IPR027417">
    <property type="entry name" value="P-loop_NTPase"/>
</dbReference>
<dbReference type="Gene3D" id="1.10.3380.30">
    <property type="match status" value="1"/>
</dbReference>
<dbReference type="InterPro" id="IPR014001">
    <property type="entry name" value="Helicase_ATP-bd"/>
</dbReference>
<name>A0ABP0KC94_9DINO</name>
<proteinExistence type="predicted"/>
<reference evidence="10 11" key="1">
    <citation type="submission" date="2024-02" db="EMBL/GenBank/DDBJ databases">
        <authorList>
            <person name="Chen Y."/>
            <person name="Shah S."/>
            <person name="Dougan E. K."/>
            <person name="Thang M."/>
            <person name="Chan C."/>
        </authorList>
    </citation>
    <scope>NUCLEOTIDE SEQUENCE [LARGE SCALE GENOMIC DNA]</scope>
</reference>
<evidence type="ECO:0000259" key="8">
    <source>
        <dbReference type="PROSITE" id="PS50222"/>
    </source>
</evidence>
<dbReference type="InterPro" id="IPR001650">
    <property type="entry name" value="Helicase_C-like"/>
</dbReference>
<dbReference type="InterPro" id="IPR012961">
    <property type="entry name" value="Ski2/MTR4_C"/>
</dbReference>
<comment type="caution">
    <text evidence="10">The sequence shown here is derived from an EMBL/GenBank/DDBJ whole genome shotgun (WGS) entry which is preliminary data.</text>
</comment>
<keyword evidence="4" id="KW-0106">Calcium</keyword>
<feature type="domain" description="EF-hand" evidence="8">
    <location>
        <begin position="171"/>
        <end position="206"/>
    </location>
</feature>
<feature type="compositionally biased region" description="Polar residues" evidence="6">
    <location>
        <begin position="232"/>
        <end position="254"/>
    </location>
</feature>
<dbReference type="InterPro" id="IPR050699">
    <property type="entry name" value="RNA-DNA_Helicase"/>
</dbReference>
<keyword evidence="7" id="KW-0812">Transmembrane</keyword>
<dbReference type="PROSITE" id="PS00018">
    <property type="entry name" value="EF_HAND_1"/>
    <property type="match status" value="3"/>
</dbReference>
<keyword evidence="3 10" id="KW-0347">Helicase</keyword>
<dbReference type="SMART" id="SM00054">
    <property type="entry name" value="EFh"/>
    <property type="match status" value="3"/>
</dbReference>
<dbReference type="PROSITE" id="PS50222">
    <property type="entry name" value="EF_HAND_2"/>
    <property type="match status" value="2"/>
</dbReference>
<dbReference type="CDD" id="cd00051">
    <property type="entry name" value="EFh"/>
    <property type="match status" value="1"/>
</dbReference>
<dbReference type="InterPro" id="IPR011545">
    <property type="entry name" value="DEAD/DEAH_box_helicase_dom"/>
</dbReference>
<dbReference type="InterPro" id="IPR018247">
    <property type="entry name" value="EF_Hand_1_Ca_BS"/>
</dbReference>
<dbReference type="Pfam" id="PF13833">
    <property type="entry name" value="EF-hand_8"/>
    <property type="match status" value="1"/>
</dbReference>
<dbReference type="SUPFAM" id="SSF52540">
    <property type="entry name" value="P-loop containing nucleoside triphosphate hydrolases"/>
    <property type="match status" value="2"/>
</dbReference>
<evidence type="ECO:0000256" key="7">
    <source>
        <dbReference type="SAM" id="Phobius"/>
    </source>
</evidence>
<evidence type="ECO:0000259" key="9">
    <source>
        <dbReference type="PROSITE" id="PS51192"/>
    </source>
</evidence>
<keyword evidence="7" id="KW-1133">Transmembrane helix</keyword>
<organism evidence="10 11">
    <name type="scientific">Durusdinium trenchii</name>
    <dbReference type="NCBI Taxonomy" id="1381693"/>
    <lineage>
        <taxon>Eukaryota</taxon>
        <taxon>Sar</taxon>
        <taxon>Alveolata</taxon>
        <taxon>Dinophyceae</taxon>
        <taxon>Suessiales</taxon>
        <taxon>Symbiodiniaceae</taxon>
        <taxon>Durusdinium</taxon>
    </lineage>
</organism>
<protein>
    <submittedName>
        <fullName evidence="10">DExH-box ATP-dependent RNA helicase DExH15 chloroplastic (ATP-dependent RNA helicase ISE2) (Protein EMBRYO DEFECTIVE 25) (Protein INCREASED SIZE EXCLUSION LIMIT 2) (Protein PIGMENT DEFECTIVE 317)</fullName>
    </submittedName>
</protein>
<evidence type="ECO:0000256" key="6">
    <source>
        <dbReference type="SAM" id="MobiDB-lite"/>
    </source>
</evidence>
<dbReference type="InterPro" id="IPR002048">
    <property type="entry name" value="EF_hand_dom"/>
</dbReference>
<dbReference type="GO" id="GO:0004386">
    <property type="term" value="F:helicase activity"/>
    <property type="evidence" value="ECO:0007669"/>
    <property type="project" value="UniProtKB-KW"/>
</dbReference>
<dbReference type="SUPFAM" id="SSF81324">
    <property type="entry name" value="Voltage-gated potassium channels"/>
    <property type="match status" value="1"/>
</dbReference>
<dbReference type="SMART" id="SM00490">
    <property type="entry name" value="HELICc"/>
    <property type="match status" value="1"/>
</dbReference>
<evidence type="ECO:0000256" key="2">
    <source>
        <dbReference type="ARBA" id="ARBA00022801"/>
    </source>
</evidence>
<evidence type="ECO:0000256" key="1">
    <source>
        <dbReference type="ARBA" id="ARBA00022741"/>
    </source>
</evidence>
<dbReference type="Pfam" id="PF00270">
    <property type="entry name" value="DEAD"/>
    <property type="match status" value="1"/>
</dbReference>
<dbReference type="PANTHER" id="PTHR12131">
    <property type="entry name" value="ATP-DEPENDENT RNA AND DNA HELICASE"/>
    <property type="match status" value="1"/>
</dbReference>
<keyword evidence="1" id="KW-0547">Nucleotide-binding</keyword>
<dbReference type="Gene3D" id="3.40.50.300">
    <property type="entry name" value="P-loop containing nucleotide triphosphate hydrolases"/>
    <property type="match status" value="2"/>
</dbReference>
<dbReference type="SMART" id="SM01142">
    <property type="entry name" value="DSHCT"/>
    <property type="match status" value="1"/>
</dbReference>
<keyword evidence="5" id="KW-0067">ATP-binding</keyword>